<name>A0AAE0Y162_9GAST</name>
<dbReference type="Proteomes" id="UP001283361">
    <property type="component" value="Unassembled WGS sequence"/>
</dbReference>
<evidence type="ECO:0000313" key="1">
    <source>
        <dbReference type="EMBL" id="KAK3729074.1"/>
    </source>
</evidence>
<organism evidence="1 2">
    <name type="scientific">Elysia crispata</name>
    <name type="common">lettuce slug</name>
    <dbReference type="NCBI Taxonomy" id="231223"/>
    <lineage>
        <taxon>Eukaryota</taxon>
        <taxon>Metazoa</taxon>
        <taxon>Spiralia</taxon>
        <taxon>Lophotrochozoa</taxon>
        <taxon>Mollusca</taxon>
        <taxon>Gastropoda</taxon>
        <taxon>Heterobranchia</taxon>
        <taxon>Euthyneura</taxon>
        <taxon>Panpulmonata</taxon>
        <taxon>Sacoglossa</taxon>
        <taxon>Placobranchoidea</taxon>
        <taxon>Plakobranchidae</taxon>
        <taxon>Elysia</taxon>
    </lineage>
</organism>
<accession>A0AAE0Y162</accession>
<dbReference type="AlphaFoldDB" id="A0AAE0Y162"/>
<gene>
    <name evidence="1" type="ORF">RRG08_005447</name>
</gene>
<comment type="caution">
    <text evidence="1">The sequence shown here is derived from an EMBL/GenBank/DDBJ whole genome shotgun (WGS) entry which is preliminary data.</text>
</comment>
<dbReference type="EMBL" id="JAWDGP010007160">
    <property type="protein sequence ID" value="KAK3729074.1"/>
    <property type="molecule type" value="Genomic_DNA"/>
</dbReference>
<proteinExistence type="predicted"/>
<keyword evidence="2" id="KW-1185">Reference proteome</keyword>
<evidence type="ECO:0000313" key="2">
    <source>
        <dbReference type="Proteomes" id="UP001283361"/>
    </source>
</evidence>
<reference evidence="1" key="1">
    <citation type="journal article" date="2023" name="G3 (Bethesda)">
        <title>A reference genome for the long-term kleptoplast-retaining sea slug Elysia crispata morphotype clarki.</title>
        <authorList>
            <person name="Eastman K.E."/>
            <person name="Pendleton A.L."/>
            <person name="Shaikh M.A."/>
            <person name="Suttiyut T."/>
            <person name="Ogas R."/>
            <person name="Tomko P."/>
            <person name="Gavelis G."/>
            <person name="Widhalm J.R."/>
            <person name="Wisecaver J.H."/>
        </authorList>
    </citation>
    <scope>NUCLEOTIDE SEQUENCE</scope>
    <source>
        <strain evidence="1">ECLA1</strain>
    </source>
</reference>
<sequence>MLTTIQRQGWLGEIPPRHLMSELSGAVAPLSAMPRRGVTRYDPTPPHFRSVFQLRNLDHSYYNSFMAVGKQLQSRRNVTKLNTDNESPKLDHLSDNADIGFGIDETIMDDLIIRGCLSQLSALDLLCHWFRLSKTQGADFLLYGLRYNYGPGFRKLLEELRNQSIL</sequence>
<protein>
    <submittedName>
        <fullName evidence="1">Uncharacterized protein</fullName>
    </submittedName>
</protein>